<accession>A0A7X8TM73</accession>
<comment type="similarity">
    <text evidence="4">Belongs to the NapD family.</text>
</comment>
<protein>
    <recommendedName>
        <fullName evidence="4">Chaperone NapD</fullName>
    </recommendedName>
    <alternativeName>
        <fullName evidence="4">NapA signal peptide-binding chaperone NapD</fullName>
    </alternativeName>
</protein>
<dbReference type="AlphaFoldDB" id="A0A7X8TM73"/>
<evidence type="ECO:0000256" key="1">
    <source>
        <dbReference type="ARBA" id="ARBA00004496"/>
    </source>
</evidence>
<evidence type="ECO:0000256" key="2">
    <source>
        <dbReference type="ARBA" id="ARBA00022490"/>
    </source>
</evidence>
<dbReference type="PANTHER" id="PTHR38603:SF1">
    <property type="entry name" value="CHAPERONE NAPD"/>
    <property type="match status" value="1"/>
</dbReference>
<comment type="function">
    <text evidence="4">Chaperone for NapA, the catalytic subunit of the periplasmic nitrate reductase. It binds directly and specifically to the twin-arginine signal peptide of NapA, preventing premature interaction with the Tat translocase and premature export.</text>
</comment>
<proteinExistence type="inferred from homology"/>
<dbReference type="Pfam" id="PF03927">
    <property type="entry name" value="NapD"/>
    <property type="match status" value="1"/>
</dbReference>
<evidence type="ECO:0000256" key="3">
    <source>
        <dbReference type="ARBA" id="ARBA00023186"/>
    </source>
</evidence>
<dbReference type="HAMAP" id="MF_02200">
    <property type="entry name" value="NapD"/>
    <property type="match status" value="1"/>
</dbReference>
<evidence type="ECO:0000313" key="6">
    <source>
        <dbReference type="Proteomes" id="UP000535589"/>
    </source>
</evidence>
<dbReference type="GO" id="GO:0005048">
    <property type="term" value="F:signal sequence binding"/>
    <property type="evidence" value="ECO:0007669"/>
    <property type="project" value="UniProtKB-UniRule"/>
</dbReference>
<comment type="caution">
    <text evidence="5">The sequence shown here is derived from an EMBL/GenBank/DDBJ whole genome shotgun (WGS) entry which is preliminary data.</text>
</comment>
<dbReference type="EMBL" id="JABAIK010000001">
    <property type="protein sequence ID" value="NLS11337.1"/>
    <property type="molecule type" value="Genomic_DNA"/>
</dbReference>
<dbReference type="PANTHER" id="PTHR38603">
    <property type="entry name" value="CHAPERONE NAPD"/>
    <property type="match status" value="1"/>
</dbReference>
<organism evidence="5 6">
    <name type="scientific">Vibrio agarilyticus</name>
    <dbReference type="NCBI Taxonomy" id="2726741"/>
    <lineage>
        <taxon>Bacteria</taxon>
        <taxon>Pseudomonadati</taxon>
        <taxon>Pseudomonadota</taxon>
        <taxon>Gammaproteobacteria</taxon>
        <taxon>Vibrionales</taxon>
        <taxon>Vibrionaceae</taxon>
        <taxon>Vibrio</taxon>
    </lineage>
</organism>
<evidence type="ECO:0000313" key="5">
    <source>
        <dbReference type="EMBL" id="NLS11337.1"/>
    </source>
</evidence>
<dbReference type="GO" id="GO:0051224">
    <property type="term" value="P:negative regulation of protein transport"/>
    <property type="evidence" value="ECO:0007669"/>
    <property type="project" value="UniProtKB-UniRule"/>
</dbReference>
<dbReference type="Gene3D" id="3.30.70.920">
    <property type="match status" value="1"/>
</dbReference>
<keyword evidence="2 4" id="KW-0963">Cytoplasm</keyword>
<comment type="subcellular location">
    <subcellularLocation>
        <location evidence="1 4">Cytoplasm</location>
    </subcellularLocation>
</comment>
<dbReference type="GO" id="GO:0005737">
    <property type="term" value="C:cytoplasm"/>
    <property type="evidence" value="ECO:0007669"/>
    <property type="project" value="UniProtKB-SubCell"/>
</dbReference>
<gene>
    <name evidence="4" type="primary">napD</name>
    <name evidence="5" type="ORF">HGP28_00365</name>
</gene>
<name>A0A7X8TM73_9VIBR</name>
<reference evidence="5 6" key="1">
    <citation type="submission" date="2020-04" db="EMBL/GenBank/DDBJ databases">
        <title>Vibrio sp. SM6, a novel species isolated from seawater.</title>
        <authorList>
            <person name="Wang X."/>
        </authorList>
    </citation>
    <scope>NUCLEOTIDE SEQUENCE [LARGE SCALE GENOMIC DNA]</scope>
    <source>
        <strain evidence="5 6">SM6</strain>
    </source>
</reference>
<sequence length="99" mass="10911">MSGNHEVHISSLVIHARPEQLTTLKTALAEIPQLEIYGENAEGKLVVVLETQTHGFITTIIDQINQLPSVLSVVMVYHQIEFDEPMMAQSTQSSLEGAL</sequence>
<dbReference type="RefSeq" id="WP_168834449.1">
    <property type="nucleotide sequence ID" value="NZ_JABAIK010000001.1"/>
</dbReference>
<keyword evidence="6" id="KW-1185">Reference proteome</keyword>
<keyword evidence="3 4" id="KW-0143">Chaperone</keyword>
<evidence type="ECO:0000256" key="4">
    <source>
        <dbReference type="HAMAP-Rule" id="MF_02200"/>
    </source>
</evidence>
<comment type="subunit">
    <text evidence="4">Interacts with the cytoplasmic NapA precursor.</text>
</comment>
<dbReference type="Proteomes" id="UP000535589">
    <property type="component" value="Unassembled WGS sequence"/>
</dbReference>
<dbReference type="InterPro" id="IPR005623">
    <property type="entry name" value="Chaperone_NapD_NO3_reduct"/>
</dbReference>